<dbReference type="GO" id="GO:0046983">
    <property type="term" value="F:protein dimerization activity"/>
    <property type="evidence" value="ECO:0007669"/>
    <property type="project" value="InterPro"/>
</dbReference>
<reference evidence="2" key="1">
    <citation type="submission" date="2020-12" db="EMBL/GenBank/DDBJ databases">
        <title>Metabolic potential, ecology and presence of endohyphal bacteria is reflected in genomic diversity of Mucoromycotina.</title>
        <authorList>
            <person name="Muszewska A."/>
            <person name="Okrasinska A."/>
            <person name="Steczkiewicz K."/>
            <person name="Drgas O."/>
            <person name="Orlowska M."/>
            <person name="Perlinska-Lenart U."/>
            <person name="Aleksandrzak-Piekarczyk T."/>
            <person name="Szatraj K."/>
            <person name="Zielenkiewicz U."/>
            <person name="Pilsyk S."/>
            <person name="Malc E."/>
            <person name="Mieczkowski P."/>
            <person name="Kruszewska J.S."/>
            <person name="Biernat P."/>
            <person name="Pawlowska J."/>
        </authorList>
    </citation>
    <scope>NUCLEOTIDE SEQUENCE</scope>
    <source>
        <strain evidence="2">CBS 226.32</strain>
    </source>
</reference>
<dbReference type="AlphaFoldDB" id="A0A8H7R934"/>
<sequence length="113" mass="12440">MQQDVELNDVDSSPRKRSVVSETGLVYTFTSPKFQPVVAKPEGKRFIQECLDATVLSHLSSANTDAHAHTHALQRPQQQQATEATVSAFSQHTDCADKPHHPNAAICNSTHYT</sequence>
<keyword evidence="3" id="KW-1185">Reference proteome</keyword>
<accession>A0A8H7R934</accession>
<dbReference type="InterPro" id="IPR036879">
    <property type="entry name" value="TF_MADSbox_sf"/>
</dbReference>
<feature type="compositionally biased region" description="Polar residues" evidence="1">
    <location>
        <begin position="75"/>
        <end position="93"/>
    </location>
</feature>
<comment type="caution">
    <text evidence="2">The sequence shown here is derived from an EMBL/GenBank/DDBJ whole genome shotgun (WGS) entry which is preliminary data.</text>
</comment>
<dbReference type="GO" id="GO:0003677">
    <property type="term" value="F:DNA binding"/>
    <property type="evidence" value="ECO:0007669"/>
    <property type="project" value="InterPro"/>
</dbReference>
<dbReference type="OrthoDB" id="2284405at2759"/>
<dbReference type="Gene3D" id="3.40.1810.10">
    <property type="entry name" value="Transcription factor, MADS-box"/>
    <property type="match status" value="1"/>
</dbReference>
<dbReference type="GO" id="GO:0045944">
    <property type="term" value="P:positive regulation of transcription by RNA polymerase II"/>
    <property type="evidence" value="ECO:0007669"/>
    <property type="project" value="UniProtKB-ARBA"/>
</dbReference>
<name>A0A8H7R934_9FUNG</name>
<evidence type="ECO:0000256" key="1">
    <source>
        <dbReference type="SAM" id="MobiDB-lite"/>
    </source>
</evidence>
<evidence type="ECO:0000313" key="2">
    <source>
        <dbReference type="EMBL" id="KAG2206037.1"/>
    </source>
</evidence>
<organism evidence="2 3">
    <name type="scientific">Mucor plumbeus</name>
    <dbReference type="NCBI Taxonomy" id="97098"/>
    <lineage>
        <taxon>Eukaryota</taxon>
        <taxon>Fungi</taxon>
        <taxon>Fungi incertae sedis</taxon>
        <taxon>Mucoromycota</taxon>
        <taxon>Mucoromycotina</taxon>
        <taxon>Mucoromycetes</taxon>
        <taxon>Mucorales</taxon>
        <taxon>Mucorineae</taxon>
        <taxon>Mucoraceae</taxon>
        <taxon>Mucor</taxon>
    </lineage>
</organism>
<proteinExistence type="predicted"/>
<evidence type="ECO:0000313" key="3">
    <source>
        <dbReference type="Proteomes" id="UP000650833"/>
    </source>
</evidence>
<gene>
    <name evidence="2" type="ORF">INT46_000108</name>
</gene>
<dbReference type="Proteomes" id="UP000650833">
    <property type="component" value="Unassembled WGS sequence"/>
</dbReference>
<protein>
    <submittedName>
        <fullName evidence="2">Uncharacterized protein</fullName>
    </submittedName>
</protein>
<feature type="region of interest" description="Disordered" evidence="1">
    <location>
        <begin position="62"/>
        <end position="113"/>
    </location>
</feature>
<dbReference type="EMBL" id="JAEPRC010000161">
    <property type="protein sequence ID" value="KAG2206037.1"/>
    <property type="molecule type" value="Genomic_DNA"/>
</dbReference>